<dbReference type="AlphaFoldDB" id="A0A367ZU42"/>
<organism evidence="1 2">
    <name type="scientific">Candidatus Ozemobacter sibiricus</name>
    <dbReference type="NCBI Taxonomy" id="2268124"/>
    <lineage>
        <taxon>Bacteria</taxon>
        <taxon>Candidatus Ozemobacteria</taxon>
        <taxon>Candidatus Ozemobacterales</taxon>
        <taxon>Candidatus Ozemobacteraceae</taxon>
        <taxon>Candidatus Ozemobacter</taxon>
    </lineage>
</organism>
<sequence>MKMELMKALSFGTGTLDQSRATIQRTQEINRVRESLVKAGAGERARVSDAYVRSARDVRAAEQTRVESRQQQVSTASLQFGQVLRQSNAEVNKVMAALIASPMNGGQPAVQIGQLIDRFA</sequence>
<evidence type="ECO:0000313" key="2">
    <source>
        <dbReference type="Proteomes" id="UP000252355"/>
    </source>
</evidence>
<name>A0A367ZU42_9BACT</name>
<protein>
    <submittedName>
        <fullName evidence="1">Uncharacterized protein</fullName>
    </submittedName>
</protein>
<proteinExistence type="predicted"/>
<dbReference type="Proteomes" id="UP000252355">
    <property type="component" value="Unassembled WGS sequence"/>
</dbReference>
<reference evidence="1 2" key="1">
    <citation type="submission" date="2018-05" db="EMBL/GenBank/DDBJ databases">
        <title>A metagenomic window into the 2 km-deep terrestrial subsurface aquifer revealed taxonomically and functionally diverse microbial community comprising novel uncultured bacterial lineages.</title>
        <authorList>
            <person name="Kadnikov V.V."/>
            <person name="Mardanov A.V."/>
            <person name="Beletsky A.V."/>
            <person name="Banks D."/>
            <person name="Pimenov N.V."/>
            <person name="Frank Y.A."/>
            <person name="Karnachuk O.V."/>
            <person name="Ravin N.V."/>
        </authorList>
    </citation>
    <scope>NUCLEOTIDE SEQUENCE [LARGE SCALE GENOMIC DNA]</scope>
    <source>
        <strain evidence="1">BY5</strain>
    </source>
</reference>
<evidence type="ECO:0000313" key="1">
    <source>
        <dbReference type="EMBL" id="RCK80851.1"/>
    </source>
</evidence>
<dbReference type="EMBL" id="QOQW01000004">
    <property type="protein sequence ID" value="RCK80851.1"/>
    <property type="molecule type" value="Genomic_DNA"/>
</dbReference>
<accession>A0A367ZU42</accession>
<comment type="caution">
    <text evidence="1">The sequence shown here is derived from an EMBL/GenBank/DDBJ whole genome shotgun (WGS) entry which is preliminary data.</text>
</comment>
<gene>
    <name evidence="1" type="ORF">OZSIB_2739</name>
</gene>